<feature type="domain" description="4Fe-4S ferredoxin-type" evidence="5">
    <location>
        <begin position="349"/>
        <end position="376"/>
    </location>
</feature>
<keyword evidence="2" id="KW-0479">Metal-binding</keyword>
<comment type="caution">
    <text evidence="6">The sequence shown here is derived from an EMBL/GenBank/DDBJ whole genome shotgun (WGS) entry which is preliminary data.</text>
</comment>
<proteinExistence type="predicted"/>
<dbReference type="Pfam" id="PF04015">
    <property type="entry name" value="DUF362"/>
    <property type="match status" value="1"/>
</dbReference>
<dbReference type="STRING" id="1817883.A3G31_09760"/>
<dbReference type="Proteomes" id="UP000178082">
    <property type="component" value="Unassembled WGS sequence"/>
</dbReference>
<accession>A0A1F7SDS4</accession>
<dbReference type="Gene3D" id="3.30.70.20">
    <property type="match status" value="1"/>
</dbReference>
<gene>
    <name evidence="6" type="ORF">A3G31_09760</name>
</gene>
<dbReference type="InterPro" id="IPR007160">
    <property type="entry name" value="DUF362"/>
</dbReference>
<dbReference type="AlphaFoldDB" id="A0A1F7SDS4"/>
<dbReference type="PANTHER" id="PTHR24960">
    <property type="entry name" value="PHOTOSYSTEM I IRON-SULFUR CENTER-RELATED"/>
    <property type="match status" value="1"/>
</dbReference>
<dbReference type="PROSITE" id="PS00198">
    <property type="entry name" value="4FE4S_FER_1"/>
    <property type="match status" value="2"/>
</dbReference>
<dbReference type="InterPro" id="IPR050157">
    <property type="entry name" value="PSI_iron-sulfur_center"/>
</dbReference>
<dbReference type="PANTHER" id="PTHR24960:SF76">
    <property type="entry name" value="4FE-4S FERREDOXIN-TYPE DOMAIN-CONTAINING PROTEIN"/>
    <property type="match status" value="1"/>
</dbReference>
<dbReference type="Pfam" id="PF13237">
    <property type="entry name" value="Fer4_10"/>
    <property type="match status" value="1"/>
</dbReference>
<keyword evidence="4" id="KW-0411">Iron-sulfur</keyword>
<dbReference type="GO" id="GO:0051539">
    <property type="term" value="F:4 iron, 4 sulfur cluster binding"/>
    <property type="evidence" value="ECO:0007669"/>
    <property type="project" value="UniProtKB-KW"/>
</dbReference>
<evidence type="ECO:0000259" key="5">
    <source>
        <dbReference type="PROSITE" id="PS51379"/>
    </source>
</evidence>
<dbReference type="InterPro" id="IPR017900">
    <property type="entry name" value="4Fe4S_Fe_S_CS"/>
</dbReference>
<dbReference type="InterPro" id="IPR017896">
    <property type="entry name" value="4Fe4S_Fe-S-bd"/>
</dbReference>
<evidence type="ECO:0000256" key="1">
    <source>
        <dbReference type="ARBA" id="ARBA00022485"/>
    </source>
</evidence>
<dbReference type="SUPFAM" id="SSF54862">
    <property type="entry name" value="4Fe-4S ferredoxins"/>
    <property type="match status" value="1"/>
</dbReference>
<organism evidence="6 7">
    <name type="scientific">Candidatus Schekmanbacteria bacterium RIFCSPLOWO2_12_FULL_38_15</name>
    <dbReference type="NCBI Taxonomy" id="1817883"/>
    <lineage>
        <taxon>Bacteria</taxon>
        <taxon>Candidatus Schekmaniibacteriota</taxon>
    </lineage>
</organism>
<protein>
    <recommendedName>
        <fullName evidence="5">4Fe-4S ferredoxin-type domain-containing protein</fullName>
    </recommendedName>
</protein>
<sequence length="385" mass="41800">MKTSVALVECREYDQSLVDASLKKAFDLLDGINKFIKPGQKVLLKINLLSGKEPEKAVTTHPTIVRGMINLVKEAGATSIIGDSPASEGNNNYEKYIKILTTAGIKQVADETGIQILHFNSSRIDVTNPDAHAFKKFTITGELSKVDVIINLPKLKTHGLALLTGSLKNLFGCIPGLLKGQLHMRVPHRQEFSQMIVDLYTLIKPRIVINIMDGVVGMDGNGPGSGNPRKIGAIIAGVDGVAVDSVACQIVSRSPYSLTTCKLAEEQGRGIANPENIEILGEKVEKFLIKDFRVLESDVSTSPLFRFIIKTFRSRTTAKPVVKPKKCTKCNTCVENCPANAITLGRNGAVIDYNPCIRCYCCQEVCPDGAITLKKGMLYGLLAKG</sequence>
<evidence type="ECO:0000256" key="4">
    <source>
        <dbReference type="ARBA" id="ARBA00023014"/>
    </source>
</evidence>
<dbReference type="EMBL" id="MGDI01000035">
    <property type="protein sequence ID" value="OGL51933.1"/>
    <property type="molecule type" value="Genomic_DNA"/>
</dbReference>
<evidence type="ECO:0000313" key="7">
    <source>
        <dbReference type="Proteomes" id="UP000178082"/>
    </source>
</evidence>
<keyword evidence="3" id="KW-0408">Iron</keyword>
<dbReference type="GO" id="GO:0046872">
    <property type="term" value="F:metal ion binding"/>
    <property type="evidence" value="ECO:0007669"/>
    <property type="project" value="UniProtKB-KW"/>
</dbReference>
<keyword evidence="1" id="KW-0004">4Fe-4S</keyword>
<evidence type="ECO:0000313" key="6">
    <source>
        <dbReference type="EMBL" id="OGL51933.1"/>
    </source>
</evidence>
<evidence type="ECO:0000256" key="2">
    <source>
        <dbReference type="ARBA" id="ARBA00022723"/>
    </source>
</evidence>
<evidence type="ECO:0000256" key="3">
    <source>
        <dbReference type="ARBA" id="ARBA00023004"/>
    </source>
</evidence>
<reference evidence="6 7" key="1">
    <citation type="journal article" date="2016" name="Nat. Commun.">
        <title>Thousands of microbial genomes shed light on interconnected biogeochemical processes in an aquifer system.</title>
        <authorList>
            <person name="Anantharaman K."/>
            <person name="Brown C.T."/>
            <person name="Hug L.A."/>
            <person name="Sharon I."/>
            <person name="Castelle C.J."/>
            <person name="Probst A.J."/>
            <person name="Thomas B.C."/>
            <person name="Singh A."/>
            <person name="Wilkins M.J."/>
            <person name="Karaoz U."/>
            <person name="Brodie E.L."/>
            <person name="Williams K.H."/>
            <person name="Hubbard S.S."/>
            <person name="Banfield J.F."/>
        </authorList>
    </citation>
    <scope>NUCLEOTIDE SEQUENCE [LARGE SCALE GENOMIC DNA]</scope>
</reference>
<dbReference type="PROSITE" id="PS51379">
    <property type="entry name" value="4FE4S_FER_2"/>
    <property type="match status" value="2"/>
</dbReference>
<name>A0A1F7SDS4_9BACT</name>
<feature type="domain" description="4Fe-4S ferredoxin-type" evidence="5">
    <location>
        <begin position="318"/>
        <end position="347"/>
    </location>
</feature>